<proteinExistence type="predicted"/>
<evidence type="ECO:0000256" key="3">
    <source>
        <dbReference type="SAM" id="MobiDB-lite"/>
    </source>
</evidence>
<dbReference type="SUPFAM" id="SSF50965">
    <property type="entry name" value="Galactose oxidase, central domain"/>
    <property type="match status" value="1"/>
</dbReference>
<keyword evidence="1" id="KW-0880">Kelch repeat</keyword>
<evidence type="ECO:0000313" key="7">
    <source>
        <dbReference type="Proteomes" id="UP000566819"/>
    </source>
</evidence>
<dbReference type="AlphaFoldDB" id="A0A8H4RY29"/>
<keyword evidence="7" id="KW-1185">Reference proteome</keyword>
<feature type="compositionally biased region" description="Low complexity" evidence="3">
    <location>
        <begin position="694"/>
        <end position="703"/>
    </location>
</feature>
<gene>
    <name evidence="6" type="ORF">G7Y89_g887</name>
</gene>
<dbReference type="Proteomes" id="UP000566819">
    <property type="component" value="Unassembled WGS sequence"/>
</dbReference>
<feature type="transmembrane region" description="Helical" evidence="4">
    <location>
        <begin position="523"/>
        <end position="547"/>
    </location>
</feature>
<dbReference type="PANTHER" id="PTHR46228">
    <property type="entry name" value="KELCH DOMAIN-CONTAINING PROTEIN"/>
    <property type="match status" value="1"/>
</dbReference>
<dbReference type="InterPro" id="IPR011043">
    <property type="entry name" value="Gal_Oxase/kelch_b-propeller"/>
</dbReference>
<evidence type="ECO:0000256" key="5">
    <source>
        <dbReference type="SAM" id="SignalP"/>
    </source>
</evidence>
<feature type="region of interest" description="Disordered" evidence="3">
    <location>
        <begin position="638"/>
        <end position="729"/>
    </location>
</feature>
<feature type="chain" id="PRO_5034060476" evidence="5">
    <location>
        <begin position="23"/>
        <end position="810"/>
    </location>
</feature>
<reference evidence="6 7" key="1">
    <citation type="submission" date="2020-03" db="EMBL/GenBank/DDBJ databases">
        <title>Draft Genome Sequence of Cudoniella acicularis.</title>
        <authorList>
            <person name="Buettner E."/>
            <person name="Kellner H."/>
        </authorList>
    </citation>
    <scope>NUCLEOTIDE SEQUENCE [LARGE SCALE GENOMIC DNA]</scope>
    <source>
        <strain evidence="6 7">DSM 108380</strain>
    </source>
</reference>
<evidence type="ECO:0000256" key="4">
    <source>
        <dbReference type="SAM" id="Phobius"/>
    </source>
</evidence>
<feature type="compositionally biased region" description="Low complexity" evidence="3">
    <location>
        <begin position="650"/>
        <end position="665"/>
    </location>
</feature>
<feature type="compositionally biased region" description="Polar residues" evidence="3">
    <location>
        <begin position="667"/>
        <end position="680"/>
    </location>
</feature>
<evidence type="ECO:0000313" key="6">
    <source>
        <dbReference type="EMBL" id="KAF4637195.1"/>
    </source>
</evidence>
<evidence type="ECO:0000256" key="2">
    <source>
        <dbReference type="ARBA" id="ARBA00022737"/>
    </source>
</evidence>
<dbReference type="PANTHER" id="PTHR46228:SF2">
    <property type="entry name" value="KELCH REPEAT PROTEIN (AFU_ORTHOLOGUE AFUA_4G14350)"/>
    <property type="match status" value="1"/>
</dbReference>
<organism evidence="6 7">
    <name type="scientific">Cudoniella acicularis</name>
    <dbReference type="NCBI Taxonomy" id="354080"/>
    <lineage>
        <taxon>Eukaryota</taxon>
        <taxon>Fungi</taxon>
        <taxon>Dikarya</taxon>
        <taxon>Ascomycota</taxon>
        <taxon>Pezizomycotina</taxon>
        <taxon>Leotiomycetes</taxon>
        <taxon>Helotiales</taxon>
        <taxon>Tricladiaceae</taxon>
        <taxon>Cudoniella</taxon>
    </lineage>
</organism>
<feature type="compositionally biased region" description="Pro residues" evidence="3">
    <location>
        <begin position="683"/>
        <end position="693"/>
    </location>
</feature>
<evidence type="ECO:0000256" key="1">
    <source>
        <dbReference type="ARBA" id="ARBA00022441"/>
    </source>
</evidence>
<feature type="region of interest" description="Disordered" evidence="3">
    <location>
        <begin position="586"/>
        <end position="608"/>
    </location>
</feature>
<keyword evidence="5" id="KW-0732">Signal</keyword>
<keyword evidence="4" id="KW-0812">Transmembrane</keyword>
<feature type="signal peptide" evidence="5">
    <location>
        <begin position="1"/>
        <end position="22"/>
    </location>
</feature>
<feature type="compositionally biased region" description="Basic and acidic residues" evidence="3">
    <location>
        <begin position="799"/>
        <end position="810"/>
    </location>
</feature>
<feature type="region of interest" description="Disordered" evidence="3">
    <location>
        <begin position="744"/>
        <end position="810"/>
    </location>
</feature>
<dbReference type="OrthoDB" id="10251809at2759"/>
<keyword evidence="4" id="KW-0472">Membrane</keyword>
<name>A0A8H4RY29_9HELO</name>
<dbReference type="EMBL" id="JAAMPI010000032">
    <property type="protein sequence ID" value="KAF4637195.1"/>
    <property type="molecule type" value="Genomic_DNA"/>
</dbReference>
<keyword evidence="2" id="KW-0677">Repeat</keyword>
<protein>
    <submittedName>
        <fullName evidence="6">Uncharacterized protein</fullName>
    </submittedName>
</protein>
<keyword evidence="4" id="KW-1133">Transmembrane helix</keyword>
<accession>A0A8H4RY29</accession>
<sequence>MIAPPLSLIVAGLFVRLCVAQAAGWTAGEVNTTMCQWVNPRAAVIRDTLYIDGGILWWQPGMSDGTYGTAISDGNPLGLVYLLNFSTPFNTSSNISSIFTTISKAPNGGAANNIGPQYYDGAMFANDYEWYTYGGLLSLTAGYELPPDNQVAVYEAYASGPPKQFIAGFRVGSVPIPMTRYVTNGAAVSVPSENLGFYFGGLRSPTWGDITYLPDNDTTLANVESTTLIQLNMTVQTSETWNNNSLPTTVPGRANAELVWVPVSANGVLVAIGGVINPTFATDYQSDNASETAQSQQISPTFMETVAVYDIATGSWYEQNTTGDIPGQLTQGCTVLASAPDGSSHNIYWYGGFDGLKPTSPFNDDVYVLSLPSFIWKRVYTSTATTGRAGHKCAQPYPDQMIVVGGYPAEPGTSLPCVDPFIRIFNLTSLTWIDSYNPNVWSNYTVPPLLAAVIGGSATGSATQTKPSSGFSNSSMTALFGTSYNSSKITTWYPYQAAATNTSSKPTITPTIIASSSSSTPAYLAPVLGVVLGLIVISLIILGIVLFKKKRLLKLNGNATQSEIGTINNNKWVTNWLRSTPVDAKAPTVTTDETPMTPGVYEDESVSAVPEMSDSQIHEMMDTSRPIELHDTGFVPIVAGGKKSNGGLGHSTSTTSHASHGSDTSEISRFSNTSGQQQRPGISPVPSPRPDSPPVGSAVGSPPRTRIGSGISNVSETDRGHLRGISDTSVSTTAEYATPMESGLAIVSPDTPSSAAGASELPRQAAISPLTPPEGASQSGDYLGAGLASGSGNQKRRSNFSEKLDEVDEK</sequence>
<comment type="caution">
    <text evidence="6">The sequence shown here is derived from an EMBL/GenBank/DDBJ whole genome shotgun (WGS) entry which is preliminary data.</text>
</comment>